<organism evidence="1">
    <name type="scientific">Pithovirus LCPAC401</name>
    <dbReference type="NCBI Taxonomy" id="2506595"/>
    <lineage>
        <taxon>Viruses</taxon>
        <taxon>Pithoviruses</taxon>
    </lineage>
</organism>
<reference evidence="1" key="1">
    <citation type="journal article" date="2019" name="MBio">
        <title>Virus Genomes from Deep Sea Sediments Expand the Ocean Megavirome and Support Independent Origins of Viral Gigantism.</title>
        <authorList>
            <person name="Backstrom D."/>
            <person name="Yutin N."/>
            <person name="Jorgensen S.L."/>
            <person name="Dharamshi J."/>
            <person name="Homa F."/>
            <person name="Zaremba-Niedwiedzka K."/>
            <person name="Spang A."/>
            <person name="Wolf Y.I."/>
            <person name="Koonin E.V."/>
            <person name="Ettema T.J."/>
        </authorList>
    </citation>
    <scope>NUCLEOTIDE SEQUENCE</scope>
</reference>
<protein>
    <recommendedName>
        <fullName evidence="2">F-box domain-containing protein</fullName>
    </recommendedName>
</protein>
<sequence length="286" mass="33371">MSEFKIEDILRERHMKMADFENSSDSTVREILLFISPAEISKLCRTSRKINRICTNESFWKVKVEQSYGTEKRYGDTWRKTAELFHKVNMINLNNKWIDGRTYAEIIKDTQKQTIIHGQETYGRIEYLRKLQTQYYTTIKGKGRYGIIRRIQRGIHVGHFGQYSLGPPPVPRGGPPGKFYHGKIFVINGSLHRDIVSGIGKELTDKEIETLEDVFTPEFAVIYRSFFEIDNTGVLPLEHVRYFKGIGAYNDNMRGILLPFVDVYPYIMYFSSLQDSKLNEIDDNEK</sequence>
<gene>
    <name evidence="1" type="ORF">LCPAC401_00850</name>
</gene>
<dbReference type="EMBL" id="MK500577">
    <property type="protein sequence ID" value="QBK92447.1"/>
    <property type="molecule type" value="Genomic_DNA"/>
</dbReference>
<name>A0A481Z9G9_9VIRU</name>
<evidence type="ECO:0000313" key="1">
    <source>
        <dbReference type="EMBL" id="QBK92447.1"/>
    </source>
</evidence>
<dbReference type="InterPro" id="IPR036047">
    <property type="entry name" value="F-box-like_dom_sf"/>
</dbReference>
<proteinExistence type="predicted"/>
<evidence type="ECO:0008006" key="2">
    <source>
        <dbReference type="Google" id="ProtNLM"/>
    </source>
</evidence>
<accession>A0A481Z9G9</accession>
<dbReference type="SUPFAM" id="SSF81383">
    <property type="entry name" value="F-box domain"/>
    <property type="match status" value="1"/>
</dbReference>